<dbReference type="InterPro" id="IPR038437">
    <property type="entry name" value="GINS_Psf3_sf"/>
</dbReference>
<evidence type="ECO:0000259" key="2">
    <source>
        <dbReference type="Pfam" id="PF22466"/>
    </source>
</evidence>
<dbReference type="CDD" id="cd11713">
    <property type="entry name" value="GINS_A_psf3"/>
    <property type="match status" value="1"/>
</dbReference>
<dbReference type="EMBL" id="MCGO01000003">
    <property type="protein sequence ID" value="ORY52375.1"/>
    <property type="molecule type" value="Genomic_DNA"/>
</dbReference>
<dbReference type="InterPro" id="IPR055221">
    <property type="entry name" value="PSF3_N"/>
</dbReference>
<dbReference type="Proteomes" id="UP000193642">
    <property type="component" value="Unassembled WGS sequence"/>
</dbReference>
<dbReference type="SUPFAM" id="SSF160059">
    <property type="entry name" value="PriA/YqbF domain"/>
    <property type="match status" value="1"/>
</dbReference>
<name>A0A1Y2D196_9FUNG</name>
<gene>
    <name evidence="3" type="ORF">BCR33DRAFT_845557</name>
</gene>
<evidence type="ECO:0000313" key="3">
    <source>
        <dbReference type="EMBL" id="ORY52375.1"/>
    </source>
</evidence>
<comment type="caution">
    <text evidence="3">The sequence shown here is derived from an EMBL/GenBank/DDBJ whole genome shotgun (WGS) entry which is preliminary data.</text>
</comment>
<dbReference type="Gene3D" id="1.20.58.2050">
    <property type="match status" value="1"/>
</dbReference>
<dbReference type="GO" id="GO:0000811">
    <property type="term" value="C:GINS complex"/>
    <property type="evidence" value="ECO:0007669"/>
    <property type="project" value="UniProtKB-UniRule"/>
</dbReference>
<dbReference type="STRING" id="329046.A0A1Y2D196"/>
<dbReference type="PANTHER" id="PTHR22768">
    <property type="entry name" value="DNA REPLICATION COMPLEX GINS PROTEIN PSF3"/>
    <property type="match status" value="1"/>
</dbReference>
<sequence>MTDKFWDIDDVLAEQQKIPCFVSLDIPGYGFLDGNSSENLAKNTRVEMPFWLVYPMTVADSVEIEIPACFSKRVTDDLSTSAKSVNLNGLCPCFFYFGIKFVNLIEGIALGKVLAEAFSERLAEIMRYSQSGRSYSKFISFLDDTEKQIFQIGRESAHLMQMWSNGLCNNDKIQAARVLKKTNVKM</sequence>
<dbReference type="PANTHER" id="PTHR22768:SF0">
    <property type="entry name" value="DNA REPLICATION COMPLEX GINS PROTEIN PSF3"/>
    <property type="match status" value="1"/>
</dbReference>
<dbReference type="Pfam" id="PF22466">
    <property type="entry name" value="PSF3_N"/>
    <property type="match status" value="1"/>
</dbReference>
<organism evidence="3 4">
    <name type="scientific">Rhizoclosmatium globosum</name>
    <dbReference type="NCBI Taxonomy" id="329046"/>
    <lineage>
        <taxon>Eukaryota</taxon>
        <taxon>Fungi</taxon>
        <taxon>Fungi incertae sedis</taxon>
        <taxon>Chytridiomycota</taxon>
        <taxon>Chytridiomycota incertae sedis</taxon>
        <taxon>Chytridiomycetes</taxon>
        <taxon>Chytridiales</taxon>
        <taxon>Chytriomycetaceae</taxon>
        <taxon>Rhizoclosmatium</taxon>
    </lineage>
</organism>
<keyword evidence="1" id="KW-0539">Nucleus</keyword>
<comment type="similarity">
    <text evidence="1">Belongs to the GINS3/PSF3 family.</text>
</comment>
<comment type="subunit">
    <text evidence="1">Component of the GINS complex.</text>
</comment>
<dbReference type="GO" id="GO:1902975">
    <property type="term" value="P:mitotic DNA replication initiation"/>
    <property type="evidence" value="ECO:0007669"/>
    <property type="project" value="TreeGrafter"/>
</dbReference>
<keyword evidence="1" id="KW-0235">DNA replication</keyword>
<dbReference type="OrthoDB" id="10251744at2759"/>
<comment type="function">
    <text evidence="1">The GINS complex plays an essential role in the initiation of DNA replication.</text>
</comment>
<evidence type="ECO:0000256" key="1">
    <source>
        <dbReference type="RuleBase" id="RU367161"/>
    </source>
</evidence>
<dbReference type="InterPro" id="IPR010492">
    <property type="entry name" value="GINS_Psf3"/>
</dbReference>
<dbReference type="AlphaFoldDB" id="A0A1Y2D196"/>
<accession>A0A1Y2D196</accession>
<reference evidence="3 4" key="1">
    <citation type="submission" date="2016-07" db="EMBL/GenBank/DDBJ databases">
        <title>Pervasive Adenine N6-methylation of Active Genes in Fungi.</title>
        <authorList>
            <consortium name="DOE Joint Genome Institute"/>
            <person name="Mondo S.J."/>
            <person name="Dannebaum R.O."/>
            <person name="Kuo R.C."/>
            <person name="Labutti K."/>
            <person name="Haridas S."/>
            <person name="Kuo A."/>
            <person name="Salamov A."/>
            <person name="Ahrendt S.R."/>
            <person name="Lipzen A."/>
            <person name="Sullivan W."/>
            <person name="Andreopoulos W.B."/>
            <person name="Clum A."/>
            <person name="Lindquist E."/>
            <person name="Daum C."/>
            <person name="Ramamoorthy G.K."/>
            <person name="Gryganskyi A."/>
            <person name="Culley D."/>
            <person name="Magnuson J.K."/>
            <person name="James T.Y."/>
            <person name="O'Malley M.A."/>
            <person name="Stajich J.E."/>
            <person name="Spatafora J.W."/>
            <person name="Visel A."/>
            <person name="Grigoriev I.V."/>
        </authorList>
    </citation>
    <scope>NUCLEOTIDE SEQUENCE [LARGE SCALE GENOMIC DNA]</scope>
    <source>
        <strain evidence="3 4">JEL800</strain>
    </source>
</reference>
<proteinExistence type="inferred from homology"/>
<evidence type="ECO:0000313" key="4">
    <source>
        <dbReference type="Proteomes" id="UP000193642"/>
    </source>
</evidence>
<keyword evidence="4" id="KW-1185">Reference proteome</keyword>
<dbReference type="SUPFAM" id="SSF158573">
    <property type="entry name" value="GINS helical bundle-like"/>
    <property type="match status" value="1"/>
</dbReference>
<dbReference type="InterPro" id="IPR036224">
    <property type="entry name" value="GINS_bundle-like_dom_sf"/>
</dbReference>
<protein>
    <recommendedName>
        <fullName evidence="1">DNA replication complex GINS protein PSF3</fullName>
    </recommendedName>
</protein>
<feature type="domain" description="DNA replication complex GINS protein PSF3 N-terminal" evidence="2">
    <location>
        <begin position="6"/>
        <end position="53"/>
    </location>
</feature>
<comment type="subcellular location">
    <subcellularLocation>
        <location evidence="1">Nucleus</location>
    </subcellularLocation>
</comment>
<dbReference type="CDD" id="cd21693">
    <property type="entry name" value="GINS_B_Psf3"/>
    <property type="match status" value="1"/>
</dbReference>